<evidence type="ECO:0000256" key="10">
    <source>
        <dbReference type="RuleBase" id="RU366046"/>
    </source>
</evidence>
<dbReference type="NCBIfam" id="TIGR01179">
    <property type="entry name" value="galE"/>
    <property type="match status" value="1"/>
</dbReference>
<dbReference type="Gene3D" id="3.90.25.10">
    <property type="entry name" value="UDP-galactose 4-epimerase, domain 1"/>
    <property type="match status" value="1"/>
</dbReference>
<keyword evidence="13" id="KW-1185">Reference proteome</keyword>
<gene>
    <name evidence="12" type="primary">galE</name>
    <name evidence="12" type="ORF">SULYE_0788</name>
</gene>
<comment type="pathway">
    <text evidence="3 10">Carbohydrate metabolism; galactose metabolism.</text>
</comment>
<name>C4FJN9_9AQUI</name>
<comment type="cofactor">
    <cofactor evidence="2 10">
        <name>NAD(+)</name>
        <dbReference type="ChEBI" id="CHEBI:57540"/>
    </cofactor>
</comment>
<dbReference type="GO" id="GO:0003978">
    <property type="term" value="F:UDP-glucose 4-epimerase activity"/>
    <property type="evidence" value="ECO:0007669"/>
    <property type="project" value="UniProtKB-UniRule"/>
</dbReference>
<evidence type="ECO:0000256" key="8">
    <source>
        <dbReference type="ARBA" id="ARBA00023235"/>
    </source>
</evidence>
<dbReference type="InterPro" id="IPR036291">
    <property type="entry name" value="NAD(P)-bd_dom_sf"/>
</dbReference>
<dbReference type="InterPro" id="IPR005886">
    <property type="entry name" value="UDP_G4E"/>
</dbReference>
<evidence type="ECO:0000256" key="4">
    <source>
        <dbReference type="ARBA" id="ARBA00007637"/>
    </source>
</evidence>
<protein>
    <recommendedName>
        <fullName evidence="6 10">UDP-glucose 4-epimerase</fullName>
        <ecNumber evidence="5 10">5.1.3.2</ecNumber>
    </recommendedName>
</protein>
<sequence length="340" mass="38204">MNILITGGAGYIGSHVVKQIIENTDHSVVIIDNLSTGSLKTIKTLNEIRQQTGKNTELTFIEADLKDFQMIEGIFKAKKFDAVIHFAASIVVPESVKNPIKYYMNNTVNTTNLINLCLKYGVNRFIFSSTAAVYGQPDEIPVKETTPTQPINPYGRSKLMSETVLNDVGAHTEFKYIILRYFNVAGADLKIRIGQRFPNATHLIKVAAETAVGKRDKMYVFGTDYPTPDGTCIRDYIHVDDLADAHIKSLEYLNDNNSDVFNCGYGRGYSVLEVINTMKEVSGVDFKVEYTGRREGDPAILIADNTKILNNLNWKPQYDDLKLICKTALEWEKKLLQEEV</sequence>
<evidence type="ECO:0000256" key="5">
    <source>
        <dbReference type="ARBA" id="ARBA00013189"/>
    </source>
</evidence>
<dbReference type="SUPFAM" id="SSF51735">
    <property type="entry name" value="NAD(P)-binding Rossmann-fold domains"/>
    <property type="match status" value="1"/>
</dbReference>
<accession>C4FJN9</accession>
<dbReference type="UniPathway" id="UPA00214"/>
<evidence type="ECO:0000259" key="11">
    <source>
        <dbReference type="Pfam" id="PF16363"/>
    </source>
</evidence>
<dbReference type="RefSeq" id="WP_007546614.1">
    <property type="nucleotide sequence ID" value="NZ_ABZS01000061.1"/>
</dbReference>
<keyword evidence="8 10" id="KW-0413">Isomerase</keyword>
<comment type="subunit">
    <text evidence="10">Homodimer.</text>
</comment>
<feature type="domain" description="NAD(P)-binding" evidence="11">
    <location>
        <begin position="4"/>
        <end position="319"/>
    </location>
</feature>
<dbReference type="OrthoDB" id="9801029at2"/>
<evidence type="ECO:0000256" key="6">
    <source>
        <dbReference type="ARBA" id="ARBA00018569"/>
    </source>
</evidence>
<dbReference type="InterPro" id="IPR016040">
    <property type="entry name" value="NAD(P)-bd_dom"/>
</dbReference>
<dbReference type="Gene3D" id="3.40.50.720">
    <property type="entry name" value="NAD(P)-binding Rossmann-like Domain"/>
    <property type="match status" value="1"/>
</dbReference>
<dbReference type="EMBL" id="ABZS01000061">
    <property type="protein sequence ID" value="EEP60714.1"/>
    <property type="molecule type" value="Genomic_DNA"/>
</dbReference>
<dbReference type="PANTHER" id="PTHR43725">
    <property type="entry name" value="UDP-GLUCOSE 4-EPIMERASE"/>
    <property type="match status" value="1"/>
</dbReference>
<keyword evidence="7 10" id="KW-0520">NAD</keyword>
<evidence type="ECO:0000313" key="13">
    <source>
        <dbReference type="Proteomes" id="UP000005540"/>
    </source>
</evidence>
<dbReference type="PANTHER" id="PTHR43725:SF53">
    <property type="entry name" value="UDP-ARABINOSE 4-EPIMERASE 1"/>
    <property type="match status" value="1"/>
</dbReference>
<dbReference type="GO" id="GO:0033499">
    <property type="term" value="P:galactose catabolic process via UDP-galactose, Leloir pathway"/>
    <property type="evidence" value="ECO:0007669"/>
    <property type="project" value="TreeGrafter"/>
</dbReference>
<dbReference type="AlphaFoldDB" id="C4FJN9"/>
<dbReference type="Pfam" id="PF16363">
    <property type="entry name" value="GDP_Man_Dehyd"/>
    <property type="match status" value="1"/>
</dbReference>
<evidence type="ECO:0000256" key="2">
    <source>
        <dbReference type="ARBA" id="ARBA00001911"/>
    </source>
</evidence>
<dbReference type="CDD" id="cd05247">
    <property type="entry name" value="UDP_G4E_1_SDR_e"/>
    <property type="match status" value="1"/>
</dbReference>
<proteinExistence type="inferred from homology"/>
<reference evidence="12 13" key="1">
    <citation type="submission" date="2009-04" db="EMBL/GenBank/DDBJ databases">
        <authorList>
            <person name="Reysenbach A.-L."/>
            <person name="Heidelberg J.F."/>
            <person name="Nelson W.C."/>
        </authorList>
    </citation>
    <scope>NUCLEOTIDE SEQUENCE [LARGE SCALE GENOMIC DNA]</scope>
    <source>
        <strain evidence="12 13">SS-5</strain>
    </source>
</reference>
<evidence type="ECO:0000256" key="1">
    <source>
        <dbReference type="ARBA" id="ARBA00000083"/>
    </source>
</evidence>
<keyword evidence="9 10" id="KW-0119">Carbohydrate metabolism</keyword>
<evidence type="ECO:0000313" key="12">
    <source>
        <dbReference type="EMBL" id="EEP60714.1"/>
    </source>
</evidence>
<evidence type="ECO:0000256" key="7">
    <source>
        <dbReference type="ARBA" id="ARBA00023027"/>
    </source>
</evidence>
<organism evidence="12 13">
    <name type="scientific">Sulfurihydrogenibium yellowstonense SS-5</name>
    <dbReference type="NCBI Taxonomy" id="432331"/>
    <lineage>
        <taxon>Bacteria</taxon>
        <taxon>Pseudomonadati</taxon>
        <taxon>Aquificota</taxon>
        <taxon>Aquificia</taxon>
        <taxon>Aquificales</taxon>
        <taxon>Hydrogenothermaceae</taxon>
        <taxon>Sulfurihydrogenibium</taxon>
    </lineage>
</organism>
<comment type="caution">
    <text evidence="12">The sequence shown here is derived from an EMBL/GenBank/DDBJ whole genome shotgun (WGS) entry which is preliminary data.</text>
</comment>
<comment type="similarity">
    <text evidence="4 10">Belongs to the NAD(P)-dependent epimerase/dehydratase family.</text>
</comment>
<evidence type="ECO:0000256" key="3">
    <source>
        <dbReference type="ARBA" id="ARBA00004947"/>
    </source>
</evidence>
<dbReference type="EC" id="5.1.3.2" evidence="5 10"/>
<evidence type="ECO:0000256" key="9">
    <source>
        <dbReference type="ARBA" id="ARBA00023277"/>
    </source>
</evidence>
<comment type="catalytic activity">
    <reaction evidence="1 10">
        <text>UDP-alpha-D-glucose = UDP-alpha-D-galactose</text>
        <dbReference type="Rhea" id="RHEA:22168"/>
        <dbReference type="ChEBI" id="CHEBI:58885"/>
        <dbReference type="ChEBI" id="CHEBI:66914"/>
        <dbReference type="EC" id="5.1.3.2"/>
    </reaction>
</comment>
<dbReference type="Proteomes" id="UP000005540">
    <property type="component" value="Unassembled WGS sequence"/>
</dbReference>